<name>A0A2V3IXA9_9FLOR</name>
<keyword evidence="1" id="KW-0472">Membrane</keyword>
<dbReference type="EMBL" id="NBIV01000033">
    <property type="protein sequence ID" value="PXF46794.1"/>
    <property type="molecule type" value="Genomic_DNA"/>
</dbReference>
<reference evidence="2 3" key="1">
    <citation type="journal article" date="2018" name="Mol. Biol. Evol.">
        <title>Analysis of the draft genome of the red seaweed Gracilariopsis chorda provides insights into genome size evolution in Rhodophyta.</title>
        <authorList>
            <person name="Lee J."/>
            <person name="Yang E.C."/>
            <person name="Graf L."/>
            <person name="Yang J.H."/>
            <person name="Qiu H."/>
            <person name="Zel Zion U."/>
            <person name="Chan C.X."/>
            <person name="Stephens T.G."/>
            <person name="Weber A.P.M."/>
            <person name="Boo G.H."/>
            <person name="Boo S.M."/>
            <person name="Kim K.M."/>
            <person name="Shin Y."/>
            <person name="Jung M."/>
            <person name="Lee S.J."/>
            <person name="Yim H.S."/>
            <person name="Lee J.H."/>
            <person name="Bhattacharya D."/>
            <person name="Yoon H.S."/>
        </authorList>
    </citation>
    <scope>NUCLEOTIDE SEQUENCE [LARGE SCALE GENOMIC DNA]</scope>
    <source>
        <strain evidence="2 3">SKKU-2015</strain>
        <tissue evidence="2">Whole body</tissue>
    </source>
</reference>
<evidence type="ECO:0000256" key="1">
    <source>
        <dbReference type="SAM" id="Phobius"/>
    </source>
</evidence>
<evidence type="ECO:0000313" key="3">
    <source>
        <dbReference type="Proteomes" id="UP000247409"/>
    </source>
</evidence>
<accession>A0A2V3IXA9</accession>
<evidence type="ECO:0000313" key="2">
    <source>
        <dbReference type="EMBL" id="PXF46794.1"/>
    </source>
</evidence>
<keyword evidence="3" id="KW-1185">Reference proteome</keyword>
<organism evidence="2 3">
    <name type="scientific">Gracilariopsis chorda</name>
    <dbReference type="NCBI Taxonomy" id="448386"/>
    <lineage>
        <taxon>Eukaryota</taxon>
        <taxon>Rhodophyta</taxon>
        <taxon>Florideophyceae</taxon>
        <taxon>Rhodymeniophycidae</taxon>
        <taxon>Gracilariales</taxon>
        <taxon>Gracilariaceae</taxon>
        <taxon>Gracilariopsis</taxon>
    </lineage>
</organism>
<keyword evidence="1" id="KW-0812">Transmembrane</keyword>
<keyword evidence="1" id="KW-1133">Transmembrane helix</keyword>
<feature type="transmembrane region" description="Helical" evidence="1">
    <location>
        <begin position="31"/>
        <end position="49"/>
    </location>
</feature>
<proteinExistence type="predicted"/>
<dbReference type="AlphaFoldDB" id="A0A2V3IXA9"/>
<protein>
    <submittedName>
        <fullName evidence="2">Uncharacterized protein</fullName>
    </submittedName>
</protein>
<comment type="caution">
    <text evidence="2">The sequence shown here is derived from an EMBL/GenBank/DDBJ whole genome shotgun (WGS) entry which is preliminary data.</text>
</comment>
<dbReference type="Proteomes" id="UP000247409">
    <property type="component" value="Unassembled WGS sequence"/>
</dbReference>
<sequence length="244" mass="27127">MLKQWKLQLGLAAMLLSAELVFLAWMKGFDVFVLAIVSVVTIALEIDPGRRLSSPLIARSRASALGAGYAFGRSEDISHVSVLASLNAKGHIAFEDSIYLNPVAKPGRRWDAEDDRELLNERSELSSLSLSSGIRGRLESLDSPSVALGFDTHPEIVFVPVELSFSSAYHPDPGTYVVRCFLPNGFGEWFAELVSLQQTSDESSSLKSYHYMALYSLVIREYYVRLRAYGAFSQHEPEHPVVQR</sequence>
<gene>
    <name evidence="2" type="ORF">BWQ96_03485</name>
</gene>